<name>A0A5N6DL88_ASPPA</name>
<organism evidence="2 3">
    <name type="scientific">Aspergillus parasiticus</name>
    <dbReference type="NCBI Taxonomy" id="5067"/>
    <lineage>
        <taxon>Eukaryota</taxon>
        <taxon>Fungi</taxon>
        <taxon>Dikarya</taxon>
        <taxon>Ascomycota</taxon>
        <taxon>Pezizomycotina</taxon>
        <taxon>Eurotiomycetes</taxon>
        <taxon>Eurotiomycetidae</taxon>
        <taxon>Eurotiales</taxon>
        <taxon>Aspergillaceae</taxon>
        <taxon>Aspergillus</taxon>
        <taxon>Aspergillus subgen. Circumdati</taxon>
    </lineage>
</organism>
<reference evidence="2 3" key="1">
    <citation type="submission" date="2019-04" db="EMBL/GenBank/DDBJ databases">
        <title>Fungal friends and foes A comparative genomics study of 23 Aspergillus species from section Flavi.</title>
        <authorList>
            <consortium name="DOE Joint Genome Institute"/>
            <person name="Kjaerbolling I."/>
            <person name="Vesth T.C."/>
            <person name="Frisvad J.C."/>
            <person name="Nybo J.L."/>
            <person name="Theobald S."/>
            <person name="Kildgaard S."/>
            <person name="Petersen T.I."/>
            <person name="Kuo A."/>
            <person name="Sato A."/>
            <person name="Lyhne E.K."/>
            <person name="Kogle M.E."/>
            <person name="Wiebenga A."/>
            <person name="Kun R.S."/>
            <person name="Lubbers R.J."/>
            <person name="Makela M.R."/>
            <person name="Barry K."/>
            <person name="Chovatia M."/>
            <person name="Clum A."/>
            <person name="Daum C."/>
            <person name="Haridas S."/>
            <person name="He G."/>
            <person name="LaButti K."/>
            <person name="Lipzen A."/>
            <person name="Mondo S."/>
            <person name="Pangilinan J."/>
            <person name="Riley R."/>
            <person name="Salamov A."/>
            <person name="Simmons B.A."/>
            <person name="Magnuson J.K."/>
            <person name="Henrissat B."/>
            <person name="Mortensen U.H."/>
            <person name="Larsen T.O."/>
            <person name="De vries R.P."/>
            <person name="Grigoriev I.V."/>
            <person name="Machida M."/>
            <person name="Baker S.E."/>
            <person name="Andersen M.R."/>
        </authorList>
    </citation>
    <scope>NUCLEOTIDE SEQUENCE [LARGE SCALE GENOMIC DNA]</scope>
    <source>
        <strain evidence="2 3">CBS 117618</strain>
    </source>
</reference>
<evidence type="ECO:0000313" key="2">
    <source>
        <dbReference type="EMBL" id="KAB8205824.1"/>
    </source>
</evidence>
<dbReference type="Proteomes" id="UP000326532">
    <property type="component" value="Unassembled WGS sequence"/>
</dbReference>
<keyword evidence="1" id="KW-0732">Signal</keyword>
<feature type="chain" id="PRO_5024793874" description="Secreted protein" evidence="1">
    <location>
        <begin position="24"/>
        <end position="72"/>
    </location>
</feature>
<protein>
    <recommendedName>
        <fullName evidence="4">Secreted protein</fullName>
    </recommendedName>
</protein>
<evidence type="ECO:0008006" key="4">
    <source>
        <dbReference type="Google" id="ProtNLM"/>
    </source>
</evidence>
<dbReference type="EMBL" id="ML734968">
    <property type="protein sequence ID" value="KAB8205824.1"/>
    <property type="molecule type" value="Genomic_DNA"/>
</dbReference>
<sequence length="72" mass="7937">MLSASLVLLGLCSSSSFSSESWGEEAGSTCPPFRRARRFAKVMKWCWFRFGEVQVNCSFMVFGDVFGVAVGV</sequence>
<proteinExistence type="predicted"/>
<feature type="signal peptide" evidence="1">
    <location>
        <begin position="1"/>
        <end position="23"/>
    </location>
</feature>
<evidence type="ECO:0000313" key="3">
    <source>
        <dbReference type="Proteomes" id="UP000326532"/>
    </source>
</evidence>
<dbReference type="AlphaFoldDB" id="A0A5N6DL88"/>
<dbReference type="VEuPathDB" id="FungiDB:BDV34DRAFT_195271"/>
<keyword evidence="3" id="KW-1185">Reference proteome</keyword>
<evidence type="ECO:0000256" key="1">
    <source>
        <dbReference type="SAM" id="SignalP"/>
    </source>
</evidence>
<gene>
    <name evidence="2" type="ORF">BDV34DRAFT_195271</name>
</gene>
<accession>A0A5N6DL88</accession>